<proteinExistence type="predicted"/>
<protein>
    <recommendedName>
        <fullName evidence="2">Cell division protein FtsQ</fullName>
    </recommendedName>
</protein>
<reference evidence="1" key="1">
    <citation type="submission" date="2019-08" db="EMBL/GenBank/DDBJ databases">
        <authorList>
            <person name="Kucharzyk K."/>
            <person name="Murdoch R.W."/>
            <person name="Higgins S."/>
            <person name="Loffler F."/>
        </authorList>
    </citation>
    <scope>NUCLEOTIDE SEQUENCE</scope>
</reference>
<evidence type="ECO:0000313" key="1">
    <source>
        <dbReference type="EMBL" id="MPN31742.1"/>
    </source>
</evidence>
<comment type="caution">
    <text evidence="1">The sequence shown here is derived from an EMBL/GenBank/DDBJ whole genome shotgun (WGS) entry which is preliminary data.</text>
</comment>
<dbReference type="EMBL" id="VSSQ01083407">
    <property type="protein sequence ID" value="MPN31742.1"/>
    <property type="molecule type" value="Genomic_DNA"/>
</dbReference>
<name>A0A645H0B9_9ZZZZ</name>
<accession>A0A645H0B9</accession>
<gene>
    <name evidence="1" type="ORF">SDC9_179216</name>
</gene>
<organism evidence="1">
    <name type="scientific">bioreactor metagenome</name>
    <dbReference type="NCBI Taxonomy" id="1076179"/>
    <lineage>
        <taxon>unclassified sequences</taxon>
        <taxon>metagenomes</taxon>
        <taxon>ecological metagenomes</taxon>
    </lineage>
</organism>
<sequence>MEKQEIIDTVYLIDLSDEFNIKLNYEDRMVVSLGDVASLERKIEYFKAVAAEIGESEKGTLDVSNPQKASFLPQ</sequence>
<dbReference type="AlphaFoldDB" id="A0A645H0B9"/>
<evidence type="ECO:0008006" key="2">
    <source>
        <dbReference type="Google" id="ProtNLM"/>
    </source>
</evidence>